<evidence type="ECO:0000313" key="2">
    <source>
        <dbReference type="Proteomes" id="UP000295722"/>
    </source>
</evidence>
<dbReference type="Proteomes" id="UP000295722">
    <property type="component" value="Unassembled WGS sequence"/>
</dbReference>
<protein>
    <submittedName>
        <fullName evidence="1">Uncharacterized protein</fullName>
    </submittedName>
</protein>
<evidence type="ECO:0000313" key="1">
    <source>
        <dbReference type="EMBL" id="TDG24042.1"/>
    </source>
</evidence>
<dbReference type="AlphaFoldDB" id="A0A4R5MB72"/>
<dbReference type="EMBL" id="SMRP01000004">
    <property type="protein sequence ID" value="TDG24042.1"/>
    <property type="molecule type" value="Genomic_DNA"/>
</dbReference>
<proteinExistence type="predicted"/>
<sequence>MSKYLAMLKSENIHTTSPTKLPKLMNGNSVGFVGSSHDPIPQIRDVANDWATLPDDCIGTLIDDESGAHYLPWAPYMQASDVHRMRRDLAETIVALADLERWPEHSLKDVFTRAMRGPLSALASDLGHFASRLQERRAELAVRGAIDRIARARP</sequence>
<dbReference type="OrthoDB" id="9098458at2"/>
<gene>
    <name evidence="1" type="ORF">EYW47_11050</name>
</gene>
<comment type="caution">
    <text evidence="1">The sequence shown here is derived from an EMBL/GenBank/DDBJ whole genome shotgun (WGS) entry which is preliminary data.</text>
</comment>
<name>A0A4R5MB72_9BURK</name>
<keyword evidence="2" id="KW-1185">Reference proteome</keyword>
<reference evidence="1 2" key="1">
    <citation type="submission" date="2019-03" db="EMBL/GenBank/DDBJ databases">
        <title>Paraburkholderia sp. 4M-K11, isolated from subtropical forest soil.</title>
        <authorList>
            <person name="Gao Z.-H."/>
            <person name="Qiu L.-H."/>
        </authorList>
    </citation>
    <scope>NUCLEOTIDE SEQUENCE [LARGE SCALE GENOMIC DNA]</scope>
    <source>
        <strain evidence="1 2">4M-K11</strain>
    </source>
</reference>
<dbReference type="RefSeq" id="WP_133194894.1">
    <property type="nucleotide sequence ID" value="NZ_JBHUCW010000018.1"/>
</dbReference>
<organism evidence="1 2">
    <name type="scientific">Paraburkholderia silviterrae</name>
    <dbReference type="NCBI Taxonomy" id="2528715"/>
    <lineage>
        <taxon>Bacteria</taxon>
        <taxon>Pseudomonadati</taxon>
        <taxon>Pseudomonadota</taxon>
        <taxon>Betaproteobacteria</taxon>
        <taxon>Burkholderiales</taxon>
        <taxon>Burkholderiaceae</taxon>
        <taxon>Paraburkholderia</taxon>
    </lineage>
</organism>
<accession>A0A4R5MB72</accession>